<evidence type="ECO:0000259" key="1">
    <source>
        <dbReference type="PROSITE" id="PS51725"/>
    </source>
</evidence>
<proteinExistence type="predicted"/>
<feature type="domain" description="ABM" evidence="1">
    <location>
        <begin position="67"/>
        <end position="155"/>
    </location>
</feature>
<evidence type="ECO:0000313" key="3">
    <source>
        <dbReference type="Proteomes" id="UP000784880"/>
    </source>
</evidence>
<gene>
    <name evidence="2" type="ORF">KS419_13380</name>
</gene>
<keyword evidence="2" id="KW-0560">Oxidoreductase</keyword>
<dbReference type="Pfam" id="PF03992">
    <property type="entry name" value="ABM"/>
    <property type="match status" value="1"/>
</dbReference>
<sequence length="169" mass="19770">MYIYLTNKERTLEKLDSEPKIFRLTLKGEDDLLHLVESDSMIELELTESDLIFEVIDASSSLQKGAFLVCNNIPVVENGRKVFEQRFQNRARMIENEPGFVAIRVCRPLNSDTYVIMTFWEKEQDFLNWKQSSAYEHAHKKRGTSEGIDMQKPQIFPRPSFVETYDVLL</sequence>
<reference evidence="2 3" key="1">
    <citation type="submission" date="2021-06" db="EMBL/GenBank/DDBJ databases">
        <title>Bacillus sp. RD4P76, an endophyte from a halophyte.</title>
        <authorList>
            <person name="Sun J.-Q."/>
        </authorList>
    </citation>
    <scope>NUCLEOTIDE SEQUENCE [LARGE SCALE GENOMIC DNA]</scope>
    <source>
        <strain evidence="2 3">CGMCC 1.15917</strain>
    </source>
</reference>
<accession>A0ABS6JGG6</accession>
<comment type="caution">
    <text evidence="2">The sequence shown here is derived from an EMBL/GenBank/DDBJ whole genome shotgun (WGS) entry which is preliminary data.</text>
</comment>
<dbReference type="PROSITE" id="PS51725">
    <property type="entry name" value="ABM"/>
    <property type="match status" value="1"/>
</dbReference>
<dbReference type="Proteomes" id="UP000784880">
    <property type="component" value="Unassembled WGS sequence"/>
</dbReference>
<dbReference type="PANTHER" id="PTHR34474:SF2">
    <property type="entry name" value="SIGNAL TRANSDUCTION PROTEIN TRAP"/>
    <property type="match status" value="1"/>
</dbReference>
<dbReference type="EMBL" id="JAHQCS010000107">
    <property type="protein sequence ID" value="MBU9712737.1"/>
    <property type="molecule type" value="Genomic_DNA"/>
</dbReference>
<keyword evidence="3" id="KW-1185">Reference proteome</keyword>
<dbReference type="GO" id="GO:0004497">
    <property type="term" value="F:monooxygenase activity"/>
    <property type="evidence" value="ECO:0007669"/>
    <property type="project" value="UniProtKB-KW"/>
</dbReference>
<organism evidence="2 3">
    <name type="scientific">Evansella tamaricis</name>
    <dbReference type="NCBI Taxonomy" id="2069301"/>
    <lineage>
        <taxon>Bacteria</taxon>
        <taxon>Bacillati</taxon>
        <taxon>Bacillota</taxon>
        <taxon>Bacilli</taxon>
        <taxon>Bacillales</taxon>
        <taxon>Bacillaceae</taxon>
        <taxon>Evansella</taxon>
    </lineage>
</organism>
<name>A0ABS6JGG6_9BACI</name>
<dbReference type="InterPro" id="IPR050404">
    <property type="entry name" value="Heme-degrading_MO"/>
</dbReference>
<dbReference type="RefSeq" id="WP_217066910.1">
    <property type="nucleotide sequence ID" value="NZ_JAHQCS010000107.1"/>
</dbReference>
<protein>
    <submittedName>
        <fullName evidence="2">Antibiotic biosynthesis monooxygenase</fullName>
    </submittedName>
</protein>
<evidence type="ECO:0000313" key="2">
    <source>
        <dbReference type="EMBL" id="MBU9712737.1"/>
    </source>
</evidence>
<keyword evidence="2" id="KW-0503">Monooxygenase</keyword>
<dbReference type="PANTHER" id="PTHR34474">
    <property type="entry name" value="SIGNAL TRANSDUCTION PROTEIN TRAP"/>
    <property type="match status" value="1"/>
</dbReference>
<dbReference type="InterPro" id="IPR007138">
    <property type="entry name" value="ABM_dom"/>
</dbReference>